<organism evidence="2">
    <name type="scientific">Oryza glumipatula</name>
    <dbReference type="NCBI Taxonomy" id="40148"/>
    <lineage>
        <taxon>Eukaryota</taxon>
        <taxon>Viridiplantae</taxon>
        <taxon>Streptophyta</taxon>
        <taxon>Embryophyta</taxon>
        <taxon>Tracheophyta</taxon>
        <taxon>Spermatophyta</taxon>
        <taxon>Magnoliopsida</taxon>
        <taxon>Liliopsida</taxon>
        <taxon>Poales</taxon>
        <taxon>Poaceae</taxon>
        <taxon>BOP clade</taxon>
        <taxon>Oryzoideae</taxon>
        <taxon>Oryzeae</taxon>
        <taxon>Oryzinae</taxon>
        <taxon>Oryza</taxon>
    </lineage>
</organism>
<sequence>MAATAAQPRLDPDHPRWIWPGGGRPSRMRRDDASSYEAASGGREGYGGGVGGADVGAVEGSVVRVGFWAISARRSVPLTTGQSGASLLLGLCVGTVGCHRQDRVRGGQVARLGERHAEAVWLCRRGTARRPGYGGRGQARRGCRLARQCGYGSDPTRMVMAQPSGVVAGRGAVEQRGPAVRRRGMCDSVHPAGGVVRHGAVARCGTATGMQWSRLTGLFDLVFSPDGRLIASVSNETGLRLVQPVFTSKTARGHFGTFNALSFSSSARNNKIMEGVSSS</sequence>
<evidence type="ECO:0000256" key="1">
    <source>
        <dbReference type="SAM" id="MobiDB-lite"/>
    </source>
</evidence>
<dbReference type="Gramene" id="OGLUM10G03420.1">
    <property type="protein sequence ID" value="OGLUM10G03420.1"/>
    <property type="gene ID" value="OGLUM10G03420"/>
</dbReference>
<feature type="region of interest" description="Disordered" evidence="1">
    <location>
        <begin position="1"/>
        <end position="43"/>
    </location>
</feature>
<keyword evidence="3" id="KW-1185">Reference proteome</keyword>
<dbReference type="EnsemblPlants" id="OGLUM10G03420.1">
    <property type="protein sequence ID" value="OGLUM10G03420.1"/>
    <property type="gene ID" value="OGLUM10G03420"/>
</dbReference>
<name>A0A0E0B885_9ORYZ</name>
<dbReference type="AlphaFoldDB" id="A0A0E0B885"/>
<evidence type="ECO:0000313" key="3">
    <source>
        <dbReference type="Proteomes" id="UP000026961"/>
    </source>
</evidence>
<evidence type="ECO:0000313" key="2">
    <source>
        <dbReference type="EnsemblPlants" id="OGLUM10G03420.1"/>
    </source>
</evidence>
<proteinExistence type="predicted"/>
<dbReference type="HOGENOM" id="CLU_1091479_0_0_1"/>
<reference evidence="2" key="1">
    <citation type="submission" date="2015-04" db="UniProtKB">
        <authorList>
            <consortium name="EnsemblPlants"/>
        </authorList>
    </citation>
    <scope>IDENTIFICATION</scope>
</reference>
<protein>
    <submittedName>
        <fullName evidence="2">Uncharacterized protein</fullName>
    </submittedName>
</protein>
<accession>A0A0E0B885</accession>
<reference evidence="2" key="2">
    <citation type="submission" date="2018-05" db="EMBL/GenBank/DDBJ databases">
        <title>OgluRS3 (Oryza glumaepatula Reference Sequence Version 3).</title>
        <authorList>
            <person name="Zhang J."/>
            <person name="Kudrna D."/>
            <person name="Lee S."/>
            <person name="Talag J."/>
            <person name="Welchert J."/>
            <person name="Wing R.A."/>
        </authorList>
    </citation>
    <scope>NUCLEOTIDE SEQUENCE [LARGE SCALE GENOMIC DNA]</scope>
</reference>
<dbReference type="Proteomes" id="UP000026961">
    <property type="component" value="Chromosome 10"/>
</dbReference>